<feature type="transmembrane region" description="Helical" evidence="1">
    <location>
        <begin position="9"/>
        <end position="31"/>
    </location>
</feature>
<gene>
    <name evidence="2" type="ORF">E6O51_04270</name>
</gene>
<dbReference type="Proteomes" id="UP000307956">
    <property type="component" value="Unassembled WGS sequence"/>
</dbReference>
<dbReference type="EMBL" id="SSOD01000003">
    <property type="protein sequence ID" value="THF63291.1"/>
    <property type="molecule type" value="Genomic_DNA"/>
</dbReference>
<evidence type="ECO:0000313" key="3">
    <source>
        <dbReference type="Proteomes" id="UP000307956"/>
    </source>
</evidence>
<proteinExistence type="predicted"/>
<feature type="transmembrane region" description="Helical" evidence="1">
    <location>
        <begin position="94"/>
        <end position="115"/>
    </location>
</feature>
<keyword evidence="1" id="KW-0472">Membrane</keyword>
<comment type="caution">
    <text evidence="2">The sequence shown here is derived from an EMBL/GenBank/DDBJ whole genome shotgun (WGS) entry which is preliminary data.</text>
</comment>
<dbReference type="AlphaFoldDB" id="A0A4S4ATQ2"/>
<evidence type="ECO:0008006" key="4">
    <source>
        <dbReference type="Google" id="ProtNLM"/>
    </source>
</evidence>
<protein>
    <recommendedName>
        <fullName evidence="4">Major facilitator superfamily (MFS) profile domain-containing protein</fullName>
    </recommendedName>
</protein>
<keyword evidence="3" id="KW-1185">Reference proteome</keyword>
<evidence type="ECO:0000256" key="1">
    <source>
        <dbReference type="SAM" id="Phobius"/>
    </source>
</evidence>
<dbReference type="OrthoDB" id="2615483at2"/>
<feature type="transmembrane region" description="Helical" evidence="1">
    <location>
        <begin position="43"/>
        <end position="63"/>
    </location>
</feature>
<keyword evidence="1" id="KW-1133">Transmembrane helix</keyword>
<accession>A0A4S4ATQ2</accession>
<organism evidence="2 3">
    <name type="scientific">Pseudothauera rhizosphaerae</name>
    <dbReference type="NCBI Taxonomy" id="2565932"/>
    <lineage>
        <taxon>Bacteria</taxon>
        <taxon>Pseudomonadati</taxon>
        <taxon>Pseudomonadota</taxon>
        <taxon>Betaproteobacteria</taxon>
        <taxon>Rhodocyclales</taxon>
        <taxon>Zoogloeaceae</taxon>
        <taxon>Pseudothauera</taxon>
    </lineage>
</organism>
<sequence>MSGISIKAVLIAAIVVLFADVIAAFGLSFALGQPLGVPPNTKFFIGSIVLGTLTTILGGYVAARIAKKRLYVNAGVVGGLGILIGLLPAQDNPLWFNIICFLTVVPAAILGGYLAKSSRVKDV</sequence>
<name>A0A4S4ATQ2_9RHOO</name>
<keyword evidence="1" id="KW-0812">Transmembrane</keyword>
<evidence type="ECO:0000313" key="2">
    <source>
        <dbReference type="EMBL" id="THF63291.1"/>
    </source>
</evidence>
<feature type="transmembrane region" description="Helical" evidence="1">
    <location>
        <begin position="70"/>
        <end position="88"/>
    </location>
</feature>
<reference evidence="2 3" key="1">
    <citation type="submission" date="2019-04" db="EMBL/GenBank/DDBJ databases">
        <title>Azoarcus rhizosphaerae sp. nov. isolated from rhizosphere of Ficus religiosa.</title>
        <authorList>
            <person name="Lin S.-Y."/>
            <person name="Hameed A."/>
            <person name="Hsu Y.-H."/>
            <person name="Young C.-C."/>
        </authorList>
    </citation>
    <scope>NUCLEOTIDE SEQUENCE [LARGE SCALE GENOMIC DNA]</scope>
    <source>
        <strain evidence="2 3">CC-YHH848</strain>
    </source>
</reference>
<dbReference type="RefSeq" id="WP_136383743.1">
    <property type="nucleotide sequence ID" value="NZ_SSOD01000003.1"/>
</dbReference>